<protein>
    <submittedName>
        <fullName evidence="3">DUF1835 domain-containing protein</fullName>
    </submittedName>
</protein>
<dbReference type="Proteomes" id="UP000307756">
    <property type="component" value="Unassembled WGS sequence"/>
</dbReference>
<dbReference type="AlphaFoldDB" id="A0A4U1D1H6"/>
<proteinExistence type="predicted"/>
<evidence type="ECO:0000259" key="2">
    <source>
        <dbReference type="Pfam" id="PF12395"/>
    </source>
</evidence>
<accession>A0A4U1D1H6</accession>
<dbReference type="OrthoDB" id="343110at2"/>
<keyword evidence="4" id="KW-1185">Reference proteome</keyword>
<dbReference type="EMBL" id="SWBM01000003">
    <property type="protein sequence ID" value="TKC16165.1"/>
    <property type="molecule type" value="Genomic_DNA"/>
</dbReference>
<dbReference type="Pfam" id="PF08874">
    <property type="entry name" value="DUF1835"/>
    <property type="match status" value="1"/>
</dbReference>
<evidence type="ECO:0000313" key="4">
    <source>
        <dbReference type="Proteomes" id="UP000307756"/>
    </source>
</evidence>
<dbReference type="Pfam" id="PF12395">
    <property type="entry name" value="DUF3658"/>
    <property type="match status" value="1"/>
</dbReference>
<sequence length="275" mass="32528">MIHILFDMSASGSLKWVFRELGIDRKEKVIDFCDTFSIGPIYQLEKEEGRKLRFEWMKKWLNNENDELSELEQRFEKTISQIISIPDGSHITLWTSENAHEQTGLRFVVNFLKGKSVDITMINTRREYKKPFPVKKEKYAPLSTGEILLEKLQLVYEQGSGIFFTDHDRENLEKEWQSLTDNQETLRIWRNGRIHSVPDDYYDEFIIKKAKKLHCKQKTKDFMQSARLIGEVLGYLDQYVGDGFLEYRLRKLIERGVFVKEGSTAAMRYYSVKLE</sequence>
<dbReference type="RefSeq" id="WP_136832039.1">
    <property type="nucleotide sequence ID" value="NZ_SWBM01000003.1"/>
</dbReference>
<name>A0A4U1D1H6_9BACI</name>
<feature type="domain" description="DUF3658" evidence="2">
    <location>
        <begin position="165"/>
        <end position="270"/>
    </location>
</feature>
<evidence type="ECO:0000313" key="3">
    <source>
        <dbReference type="EMBL" id="TKC16165.1"/>
    </source>
</evidence>
<evidence type="ECO:0000259" key="1">
    <source>
        <dbReference type="Pfam" id="PF08874"/>
    </source>
</evidence>
<dbReference type="InterPro" id="IPR022123">
    <property type="entry name" value="DUF3658"/>
</dbReference>
<organism evidence="3 4">
    <name type="scientific">Robertmurraya kyonggiensis</name>
    <dbReference type="NCBI Taxonomy" id="1037680"/>
    <lineage>
        <taxon>Bacteria</taxon>
        <taxon>Bacillati</taxon>
        <taxon>Bacillota</taxon>
        <taxon>Bacilli</taxon>
        <taxon>Bacillales</taxon>
        <taxon>Bacillaceae</taxon>
        <taxon>Robertmurraya</taxon>
    </lineage>
</organism>
<comment type="caution">
    <text evidence="3">The sequence shown here is derived from an EMBL/GenBank/DDBJ whole genome shotgun (WGS) entry which is preliminary data.</text>
</comment>
<reference evidence="3 4" key="1">
    <citation type="journal article" date="2011" name="J. Microbiol.">
        <title>Bacillus kyonggiensis sp. nov., isolated from soil of a lettuce field.</title>
        <authorList>
            <person name="Dong K."/>
            <person name="Lee S."/>
        </authorList>
    </citation>
    <scope>NUCLEOTIDE SEQUENCE [LARGE SCALE GENOMIC DNA]</scope>
    <source>
        <strain evidence="3 4">NB22</strain>
    </source>
</reference>
<dbReference type="InterPro" id="IPR014973">
    <property type="entry name" value="DUF1835"/>
</dbReference>
<gene>
    <name evidence="3" type="ORF">FA727_14510</name>
</gene>
<feature type="domain" description="DUF1835" evidence="1">
    <location>
        <begin position="2"/>
        <end position="124"/>
    </location>
</feature>